<dbReference type="Proteomes" id="UP000613974">
    <property type="component" value="Unassembled WGS sequence"/>
</dbReference>
<keyword evidence="1" id="KW-1133">Transmembrane helix</keyword>
<keyword evidence="3" id="KW-1185">Reference proteome</keyword>
<evidence type="ECO:0008006" key="4">
    <source>
        <dbReference type="Google" id="ProtNLM"/>
    </source>
</evidence>
<feature type="transmembrane region" description="Helical" evidence="1">
    <location>
        <begin position="116"/>
        <end position="134"/>
    </location>
</feature>
<accession>A0ABQ3SP74</accession>
<name>A0ABQ3SP74_9ACTN</name>
<feature type="transmembrane region" description="Helical" evidence="1">
    <location>
        <begin position="21"/>
        <end position="41"/>
    </location>
</feature>
<evidence type="ECO:0000313" key="2">
    <source>
        <dbReference type="EMBL" id="GHI69615.1"/>
    </source>
</evidence>
<comment type="caution">
    <text evidence="2">The sequence shown here is derived from an EMBL/GenBank/DDBJ whole genome shotgun (WGS) entry which is preliminary data.</text>
</comment>
<evidence type="ECO:0000256" key="1">
    <source>
        <dbReference type="SAM" id="Phobius"/>
    </source>
</evidence>
<organism evidence="2 3">
    <name type="scientific">Streptomyces nojiriensis</name>
    <dbReference type="NCBI Taxonomy" id="66374"/>
    <lineage>
        <taxon>Bacteria</taxon>
        <taxon>Bacillati</taxon>
        <taxon>Actinomycetota</taxon>
        <taxon>Actinomycetes</taxon>
        <taxon>Kitasatosporales</taxon>
        <taxon>Streptomycetaceae</taxon>
        <taxon>Streptomyces</taxon>
    </lineage>
</organism>
<reference evidence="3" key="1">
    <citation type="submission" date="2023-07" db="EMBL/GenBank/DDBJ databases">
        <title>Whole genome shotgun sequence of Streptomyces nojiriensis NBRC 13794.</title>
        <authorList>
            <person name="Komaki H."/>
            <person name="Tamura T."/>
        </authorList>
    </citation>
    <scope>NUCLEOTIDE SEQUENCE [LARGE SCALE GENOMIC DNA]</scope>
    <source>
        <strain evidence="3">NBRC 13794</strain>
    </source>
</reference>
<feature type="transmembrane region" description="Helical" evidence="1">
    <location>
        <begin position="154"/>
        <end position="177"/>
    </location>
</feature>
<keyword evidence="1" id="KW-0472">Membrane</keyword>
<dbReference type="RefSeq" id="WP_189746803.1">
    <property type="nucleotide sequence ID" value="NZ_BMRL01000023.1"/>
</dbReference>
<protein>
    <recommendedName>
        <fullName evidence="4">ABC transporter permease</fullName>
    </recommendedName>
</protein>
<gene>
    <name evidence="2" type="ORF">Snoj_35330</name>
</gene>
<dbReference type="GeneID" id="95587880"/>
<feature type="transmembrane region" description="Helical" evidence="1">
    <location>
        <begin position="184"/>
        <end position="208"/>
    </location>
</feature>
<dbReference type="EMBL" id="BNEC01000005">
    <property type="protein sequence ID" value="GHI69615.1"/>
    <property type="molecule type" value="Genomic_DNA"/>
</dbReference>
<proteinExistence type="predicted"/>
<keyword evidence="1" id="KW-0812">Transmembrane</keyword>
<feature type="transmembrane region" description="Helical" evidence="1">
    <location>
        <begin position="288"/>
        <end position="306"/>
    </location>
</feature>
<evidence type="ECO:0000313" key="3">
    <source>
        <dbReference type="Proteomes" id="UP000613974"/>
    </source>
</evidence>
<feature type="transmembrane region" description="Helical" evidence="1">
    <location>
        <begin position="61"/>
        <end position="85"/>
    </location>
</feature>
<sequence>MSGTMLKGPYWVAARQHRHALWVLPAVVAVALVAVVALRYWGAGLPSGRLGTPLSNHGYELLYFLMEYAGTGLLFLPSLVGAFVAGPMTARELESGTWRLALTQSTTPRAWLGSKVLVAAVVSVLGSAAVAGVYRLGWVKVPGTYQLFWADPGTYVAAGPVLAAYCLLGVALGVTVGQLVRRTLVSMALTGVLAGLVLLGVGALRWSFLPVETRTVPLKGNIIDVMPASALMTDTGLLTSTGERLPEYACFERTQNLRVCPADMDVTGWYTEFHPASHYWPTQLVESSLVLVLAGLALFAAFRLVGARRA</sequence>